<comment type="subcellular location">
    <subcellularLocation>
        <location evidence="1">Cell membrane</location>
        <topology evidence="1">Multi-pass membrane protein</topology>
    </subcellularLocation>
    <subcellularLocation>
        <location evidence="7">Membrane</location>
        <topology evidence="7">Multi-pass membrane protein</topology>
    </subcellularLocation>
</comment>
<dbReference type="Pfam" id="PF00361">
    <property type="entry name" value="Proton_antipo_M"/>
    <property type="match status" value="2"/>
</dbReference>
<reference evidence="10 11" key="1">
    <citation type="submission" date="2020-07" db="EMBL/GenBank/DDBJ databases">
        <title>Genomic Encyclopedia of Type Strains, Phase III (KMG-III): the genomes of soil and plant-associated and newly described type strains.</title>
        <authorList>
            <person name="Whitman W."/>
        </authorList>
    </citation>
    <scope>NUCLEOTIDE SEQUENCE [LARGE SCALE GENOMIC DNA]</scope>
    <source>
        <strain evidence="10 11">CECT 8576</strain>
    </source>
</reference>
<keyword evidence="4 7" id="KW-0812">Transmembrane</keyword>
<feature type="transmembrane region" description="Helical" evidence="8">
    <location>
        <begin position="353"/>
        <end position="372"/>
    </location>
</feature>
<proteinExistence type="inferred from homology"/>
<dbReference type="GO" id="GO:0005886">
    <property type="term" value="C:plasma membrane"/>
    <property type="evidence" value="ECO:0007669"/>
    <property type="project" value="UniProtKB-SubCell"/>
</dbReference>
<feature type="transmembrane region" description="Helical" evidence="8">
    <location>
        <begin position="161"/>
        <end position="184"/>
    </location>
</feature>
<dbReference type="AlphaFoldDB" id="A0A852YRX0"/>
<feature type="transmembrane region" description="Helical" evidence="8">
    <location>
        <begin position="296"/>
        <end position="314"/>
    </location>
</feature>
<feature type="transmembrane region" description="Helical" evidence="8">
    <location>
        <begin position="392"/>
        <end position="416"/>
    </location>
</feature>
<evidence type="ECO:0000313" key="10">
    <source>
        <dbReference type="EMBL" id="NYH77471.1"/>
    </source>
</evidence>
<dbReference type="InterPro" id="IPR003918">
    <property type="entry name" value="NADH_UbQ_OxRdtase"/>
</dbReference>
<evidence type="ECO:0000256" key="2">
    <source>
        <dbReference type="ARBA" id="ARBA00005346"/>
    </source>
</evidence>
<feature type="transmembrane region" description="Helical" evidence="8">
    <location>
        <begin position="204"/>
        <end position="229"/>
    </location>
</feature>
<keyword evidence="11" id="KW-1185">Reference proteome</keyword>
<feature type="transmembrane region" description="Helical" evidence="8">
    <location>
        <begin position="241"/>
        <end position="262"/>
    </location>
</feature>
<feature type="domain" description="NADH:quinone oxidoreductase/Mrp antiporter transmembrane" evidence="9">
    <location>
        <begin position="127"/>
        <end position="339"/>
    </location>
</feature>
<comment type="similarity">
    <text evidence="2">Belongs to the CPA3 antiporters (TC 2.A.63) subunit D family.</text>
</comment>
<feature type="transmembrane region" description="Helical" evidence="8">
    <location>
        <begin position="437"/>
        <end position="460"/>
    </location>
</feature>
<gene>
    <name evidence="10" type="ORF">FHR84_000785</name>
</gene>
<dbReference type="InterPro" id="IPR050586">
    <property type="entry name" value="CPA3_Na-H_Antiporter_D"/>
</dbReference>
<comment type="caution">
    <text evidence="10">The sequence shown here is derived from an EMBL/GenBank/DDBJ whole genome shotgun (WGS) entry which is preliminary data.</text>
</comment>
<feature type="transmembrane region" description="Helical" evidence="8">
    <location>
        <begin position="109"/>
        <end position="127"/>
    </location>
</feature>
<feature type="transmembrane region" description="Helical" evidence="8">
    <location>
        <begin position="320"/>
        <end position="341"/>
    </location>
</feature>
<organism evidence="10 11">
    <name type="scientific">Actinopolyspora biskrensis</name>
    <dbReference type="NCBI Taxonomy" id="1470178"/>
    <lineage>
        <taxon>Bacteria</taxon>
        <taxon>Bacillati</taxon>
        <taxon>Actinomycetota</taxon>
        <taxon>Actinomycetes</taxon>
        <taxon>Actinopolysporales</taxon>
        <taxon>Actinopolysporaceae</taxon>
        <taxon>Actinopolyspora</taxon>
    </lineage>
</organism>
<evidence type="ECO:0000259" key="9">
    <source>
        <dbReference type="Pfam" id="PF00361"/>
    </source>
</evidence>
<feature type="transmembrane region" description="Helical" evidence="8">
    <location>
        <begin position="37"/>
        <end position="60"/>
    </location>
</feature>
<evidence type="ECO:0000256" key="4">
    <source>
        <dbReference type="ARBA" id="ARBA00022692"/>
    </source>
</evidence>
<evidence type="ECO:0000256" key="8">
    <source>
        <dbReference type="SAM" id="Phobius"/>
    </source>
</evidence>
<evidence type="ECO:0000256" key="6">
    <source>
        <dbReference type="ARBA" id="ARBA00023136"/>
    </source>
</evidence>
<evidence type="ECO:0000256" key="7">
    <source>
        <dbReference type="RuleBase" id="RU000320"/>
    </source>
</evidence>
<feature type="transmembrane region" description="Helical" evidence="8">
    <location>
        <begin position="133"/>
        <end position="154"/>
    </location>
</feature>
<accession>A0A852YRX0</accession>
<sequence>MVSTQLLLLSPLIAPLAAAAFAALGRRWNGVQRAVTIAALVVVIAAGVLLVVESLSSGVVSTVVGGESSLTGIALTADPFGAALVAAIGLLAAVVTATMAMTGDDHSPFLQPLMLVLIGGASGSFIAGDLFNLFVFFEVVLIGSYVLLVLLGGLPRLHAASVYVTVNLIGTMLLLTGIAGVFAATGTVNLAQLAQQPVVESGAMPGAVLVVLAFTLKAGLLPFSGWLAVGYPAAQRTTMALFAGTLTTVGVAALYRVVLLAFDGSAVLRSGVLVVAVATLLLASVAAVAAKQHGRVLGLLIVTQVGFMAAGFGLGTVAAVTAGVFFVLQDVVIKAAAILAYRPLGDSPVPAGGVRAVALTGFALLASSLVGIPPLAGFVGKALLVEAAFDAGSVVVAVAVLVASAATLAALLPLWWHVSGRGDTEPGSGTSSARLSACVAPAVAVAVAALVVGIVPGWLLTVAEGSAEVLVDPAAYARQVLGS</sequence>
<dbReference type="Proteomes" id="UP000548304">
    <property type="component" value="Unassembled WGS sequence"/>
</dbReference>
<evidence type="ECO:0000256" key="1">
    <source>
        <dbReference type="ARBA" id="ARBA00004651"/>
    </source>
</evidence>
<dbReference type="InterPro" id="IPR001750">
    <property type="entry name" value="ND/Mrp_TM"/>
</dbReference>
<dbReference type="PRINTS" id="PR01437">
    <property type="entry name" value="NUOXDRDTASE4"/>
</dbReference>
<evidence type="ECO:0000256" key="5">
    <source>
        <dbReference type="ARBA" id="ARBA00022989"/>
    </source>
</evidence>
<dbReference type="EMBL" id="JACBYW010000001">
    <property type="protein sequence ID" value="NYH77471.1"/>
    <property type="molecule type" value="Genomic_DNA"/>
</dbReference>
<dbReference type="PANTHER" id="PTHR42703">
    <property type="entry name" value="NADH DEHYDROGENASE"/>
    <property type="match status" value="1"/>
</dbReference>
<evidence type="ECO:0000256" key="3">
    <source>
        <dbReference type="ARBA" id="ARBA00022475"/>
    </source>
</evidence>
<keyword evidence="6 8" id="KW-0472">Membrane</keyword>
<dbReference type="PANTHER" id="PTHR42703:SF1">
    <property type="entry name" value="NA(+)_H(+) ANTIPORTER SUBUNIT D1"/>
    <property type="match status" value="1"/>
</dbReference>
<feature type="transmembrane region" description="Helical" evidence="8">
    <location>
        <begin position="6"/>
        <end position="25"/>
    </location>
</feature>
<evidence type="ECO:0000313" key="11">
    <source>
        <dbReference type="Proteomes" id="UP000548304"/>
    </source>
</evidence>
<feature type="transmembrane region" description="Helical" evidence="8">
    <location>
        <begin position="80"/>
        <end position="102"/>
    </location>
</feature>
<protein>
    <submittedName>
        <fullName evidence="10">Multicomponent Na+:H+ antiporter subunit D</fullName>
    </submittedName>
</protein>
<feature type="transmembrane region" description="Helical" evidence="8">
    <location>
        <begin position="268"/>
        <end position="289"/>
    </location>
</feature>
<dbReference type="GO" id="GO:0008137">
    <property type="term" value="F:NADH dehydrogenase (ubiquinone) activity"/>
    <property type="evidence" value="ECO:0007669"/>
    <property type="project" value="InterPro"/>
</dbReference>
<keyword evidence="3" id="KW-1003">Cell membrane</keyword>
<keyword evidence="5 8" id="KW-1133">Transmembrane helix</keyword>
<feature type="domain" description="NADH:quinone oxidoreductase/Mrp antiporter transmembrane" evidence="9">
    <location>
        <begin position="361"/>
        <end position="405"/>
    </location>
</feature>
<dbReference type="RefSeq" id="WP_179534000.1">
    <property type="nucleotide sequence ID" value="NZ_JACBYW010000001.1"/>
</dbReference>
<name>A0A852YRX0_9ACTN</name>
<dbReference type="GO" id="GO:0042773">
    <property type="term" value="P:ATP synthesis coupled electron transport"/>
    <property type="evidence" value="ECO:0007669"/>
    <property type="project" value="InterPro"/>
</dbReference>